<evidence type="ECO:0000313" key="2">
    <source>
        <dbReference type="EMBL" id="SEF64109.1"/>
    </source>
</evidence>
<sequence length="165" mass="18428">MKRTAYFLVFVFLTTVLMSSCLNEDDVKNPKVYSLKFYTVNENKEFVEVGEPVKGVTYTIGVETDADICSVWPGGIRQIVKKVGSDVDSTDINGNVVLSKSDCYQDYGLLKAQGLKTSLNSSIGWTTTYQYPQSGDFEFTVVVTNHGYDSPEYKQVAVPFTVKIR</sequence>
<feature type="chain" id="PRO_5034584740" description="DUF5017 domain-containing protein" evidence="1">
    <location>
        <begin position="24"/>
        <end position="165"/>
    </location>
</feature>
<reference evidence="2 3" key="1">
    <citation type="submission" date="2016-10" db="EMBL/GenBank/DDBJ databases">
        <authorList>
            <person name="Varghese N."/>
            <person name="Submissions S."/>
        </authorList>
    </citation>
    <scope>NUCLEOTIDE SEQUENCE [LARGE SCALE GENOMIC DNA]</scope>
    <source>
        <strain evidence="2 3">DSM 29073</strain>
    </source>
</reference>
<dbReference type="Proteomes" id="UP000236725">
    <property type="component" value="Unassembled WGS sequence"/>
</dbReference>
<evidence type="ECO:0000256" key="1">
    <source>
        <dbReference type="SAM" id="SignalP"/>
    </source>
</evidence>
<gene>
    <name evidence="2" type="ORF">SAMN05444001_1042</name>
</gene>
<dbReference type="EMBL" id="FNVS01000004">
    <property type="protein sequence ID" value="SEF64109.1"/>
    <property type="molecule type" value="Genomic_DNA"/>
</dbReference>
<name>A0A8G2BVF8_9BACT</name>
<dbReference type="RefSeq" id="WP_103982657.1">
    <property type="nucleotide sequence ID" value="NZ_FNVS01000004.1"/>
</dbReference>
<evidence type="ECO:0008006" key="4">
    <source>
        <dbReference type="Google" id="ProtNLM"/>
    </source>
</evidence>
<organism evidence="2 3">
    <name type="scientific">Parabacteroides chinchillae</name>
    <dbReference type="NCBI Taxonomy" id="871327"/>
    <lineage>
        <taxon>Bacteria</taxon>
        <taxon>Pseudomonadati</taxon>
        <taxon>Bacteroidota</taxon>
        <taxon>Bacteroidia</taxon>
        <taxon>Bacteroidales</taxon>
        <taxon>Tannerellaceae</taxon>
        <taxon>Parabacteroides</taxon>
    </lineage>
</organism>
<proteinExistence type="predicted"/>
<dbReference type="PROSITE" id="PS51257">
    <property type="entry name" value="PROKAR_LIPOPROTEIN"/>
    <property type="match status" value="1"/>
</dbReference>
<feature type="signal peptide" evidence="1">
    <location>
        <begin position="1"/>
        <end position="23"/>
    </location>
</feature>
<protein>
    <recommendedName>
        <fullName evidence="4">DUF5017 domain-containing protein</fullName>
    </recommendedName>
</protein>
<evidence type="ECO:0000313" key="3">
    <source>
        <dbReference type="Proteomes" id="UP000236725"/>
    </source>
</evidence>
<dbReference type="AlphaFoldDB" id="A0A8G2BVF8"/>
<keyword evidence="3" id="KW-1185">Reference proteome</keyword>
<accession>A0A8G2BVF8</accession>
<keyword evidence="1" id="KW-0732">Signal</keyword>
<comment type="caution">
    <text evidence="2">The sequence shown here is derived from an EMBL/GenBank/DDBJ whole genome shotgun (WGS) entry which is preliminary data.</text>
</comment>